<evidence type="ECO:0000256" key="1">
    <source>
        <dbReference type="ARBA" id="ARBA00023015"/>
    </source>
</evidence>
<accession>A0A2T2XIH7</accession>
<evidence type="ECO:0000256" key="3">
    <source>
        <dbReference type="ARBA" id="ARBA00023163"/>
    </source>
</evidence>
<keyword evidence="3" id="KW-0804">Transcription</keyword>
<name>A0A2T2XIH7_9FIRM</name>
<comment type="caution">
    <text evidence="4">Lacks conserved residue(s) required for the propagation of feature annotation.</text>
</comment>
<dbReference type="GO" id="GO:0000976">
    <property type="term" value="F:transcription cis-regulatory region binding"/>
    <property type="evidence" value="ECO:0007669"/>
    <property type="project" value="TreeGrafter"/>
</dbReference>
<evidence type="ECO:0000256" key="4">
    <source>
        <dbReference type="PROSITE-ProRule" id="PRU00335"/>
    </source>
</evidence>
<dbReference type="SUPFAM" id="SSF46689">
    <property type="entry name" value="Homeodomain-like"/>
    <property type="match status" value="1"/>
</dbReference>
<dbReference type="Pfam" id="PF00440">
    <property type="entry name" value="TetR_N"/>
    <property type="match status" value="1"/>
</dbReference>
<dbReference type="Proteomes" id="UP000242972">
    <property type="component" value="Unassembled WGS sequence"/>
</dbReference>
<dbReference type="PANTHER" id="PTHR30055">
    <property type="entry name" value="HTH-TYPE TRANSCRIPTIONAL REGULATOR RUTR"/>
    <property type="match status" value="1"/>
</dbReference>
<dbReference type="InterPro" id="IPR009057">
    <property type="entry name" value="Homeodomain-like_sf"/>
</dbReference>
<dbReference type="PROSITE" id="PS50977">
    <property type="entry name" value="HTH_TETR_2"/>
    <property type="match status" value="1"/>
</dbReference>
<organism evidence="6 7">
    <name type="scientific">Sulfobacillus benefaciens</name>
    <dbReference type="NCBI Taxonomy" id="453960"/>
    <lineage>
        <taxon>Bacteria</taxon>
        <taxon>Bacillati</taxon>
        <taxon>Bacillota</taxon>
        <taxon>Clostridia</taxon>
        <taxon>Eubacteriales</taxon>
        <taxon>Clostridiales Family XVII. Incertae Sedis</taxon>
        <taxon>Sulfobacillus</taxon>
    </lineage>
</organism>
<evidence type="ECO:0000313" key="6">
    <source>
        <dbReference type="EMBL" id="PSR34292.1"/>
    </source>
</evidence>
<comment type="caution">
    <text evidence="6">The sequence shown here is derived from an EMBL/GenBank/DDBJ whole genome shotgun (WGS) entry which is preliminary data.</text>
</comment>
<reference evidence="6 7" key="1">
    <citation type="journal article" date="2014" name="BMC Genomics">
        <title>Comparison of environmental and isolate Sulfobacillus genomes reveals diverse carbon, sulfur, nitrogen, and hydrogen metabolisms.</title>
        <authorList>
            <person name="Justice N.B."/>
            <person name="Norman A."/>
            <person name="Brown C.T."/>
            <person name="Singh A."/>
            <person name="Thomas B.C."/>
            <person name="Banfield J.F."/>
        </authorList>
    </citation>
    <scope>NUCLEOTIDE SEQUENCE [LARGE SCALE GENOMIC DNA]</scope>
    <source>
        <strain evidence="6">AMDSBA4</strain>
    </source>
</reference>
<dbReference type="InterPro" id="IPR050109">
    <property type="entry name" value="HTH-type_TetR-like_transc_reg"/>
</dbReference>
<keyword evidence="1" id="KW-0805">Transcription regulation</keyword>
<dbReference type="EMBL" id="PXYW01000010">
    <property type="protein sequence ID" value="PSR34292.1"/>
    <property type="molecule type" value="Genomic_DNA"/>
</dbReference>
<gene>
    <name evidence="6" type="ORF">C7B46_06090</name>
</gene>
<dbReference type="AlphaFoldDB" id="A0A2T2XIH7"/>
<evidence type="ECO:0000313" key="7">
    <source>
        <dbReference type="Proteomes" id="UP000242972"/>
    </source>
</evidence>
<protein>
    <recommendedName>
        <fullName evidence="5">HTH tetR-type domain-containing protein</fullName>
    </recommendedName>
</protein>
<dbReference type="PANTHER" id="PTHR30055:SF234">
    <property type="entry name" value="HTH-TYPE TRANSCRIPTIONAL REGULATOR BETI"/>
    <property type="match status" value="1"/>
</dbReference>
<dbReference type="InterPro" id="IPR001647">
    <property type="entry name" value="HTH_TetR"/>
</dbReference>
<evidence type="ECO:0000256" key="2">
    <source>
        <dbReference type="ARBA" id="ARBA00023125"/>
    </source>
</evidence>
<feature type="domain" description="HTH tetR-type" evidence="5">
    <location>
        <begin position="4"/>
        <end position="65"/>
    </location>
</feature>
<keyword evidence="2 4" id="KW-0238">DNA-binding</keyword>
<dbReference type="GO" id="GO:0003700">
    <property type="term" value="F:DNA-binding transcription factor activity"/>
    <property type="evidence" value="ECO:0007669"/>
    <property type="project" value="TreeGrafter"/>
</dbReference>
<proteinExistence type="predicted"/>
<sequence length="191" mass="21155">MAISDPRARILDVALTLFDQRGYVGTSMDAIRKAAGFRTKSSLYTHFPSKESLSAALFQKILEEEAIALGPLMKPVDQASLEDVLNLAEQLAVWGLMHPAAYRFCFIQWHQDVPAAQAAGLEMLPRWASRVLERLQKEGSPIRAIDPEFLVNACQGLINQIIVSSPSQMSVAAIAEYARRTRVLCEAIVRT</sequence>
<evidence type="ECO:0000259" key="5">
    <source>
        <dbReference type="PROSITE" id="PS50977"/>
    </source>
</evidence>
<dbReference type="Gene3D" id="1.10.357.10">
    <property type="entry name" value="Tetracycline Repressor, domain 2"/>
    <property type="match status" value="1"/>
</dbReference>